<dbReference type="NCBIfam" id="TIGR04131">
    <property type="entry name" value="Bac_Flav_CTERM"/>
    <property type="match status" value="1"/>
</dbReference>
<sequence>MKKKLQFLFLLIGIFVFSQTVITPVKVKDSFGNEDLNVTCNNNLDPNGCLTLNVEYPVLKQTTSYEVNSQPYAPPIAMNEGKPLNANYDDLFAVKLDLPFKFCFFNQYFDALVVGSNGMVTFDLSQLGNINYPNVQWQNPNVSLPKNSIFGAYHDMVFSAGDQSEIYYSTIGTAPYRKFIINFYEGRITGCTDRSSSQIVLNETTNVVEVFIDKKPMPCPTRKFENALIGVLNSDGTSGFSPASRNTGVWQALQEGWRFNPLGNVINPEITWTNSGGQTVGTGIQTTICPTQNDVYTANVKFNICGNSELTLTDTFNLTFDPTYPVAKNYTQDFCSNAALNVDLTSFKANLTSQNPANFIFTFHSTLQDAQNGSNILPTDYTLTSNTIIYVRIQNPNVPACFRTATLTLNYLNKSLIKTTVEICDTNNNGIEHNYNLTLLNEEILPLGTTGISYHLSQSDAQNNVNAITTVDITNNMSIWVRLQEVNCTYILGPIIVQFKPGVNINSPINFTYSMCDINADGQELFDYTSHLGSLITTQQGAVFTVYSTYDEAFAGIGSVLETIKEGQYQIFIRVQIPNECFAVVQVNMDVTFTKILANQKNVYICFNGTEDVTINLSSLSSGMLVSPTTVPVTEFYPNYTSAMNGNNPIGPNQVITEDGNLVKKTYYIRFEESNQCFTVRAINVYLVHPVIAKSSFTICDFNNDNLENVQLSQFTPAIIDDQNATTLFYLTQSDAQNSINPITQVGVTGTRQVFVKITSHNCQEIYPMSISLVSTPVVTSVVNIALNGICDNNNDGVEIYNLIQAQSQIYSGTDVAFTYYTSFNPVTYALSGEIINPSQFGVQGNATVYVKVKFNNNSCFSVSQLNINMTFLPVVVLNNAVLNKCDENFDLSETFQLNVAIPQLFVASQNTYPLSDITISYYNTSAEANAGVPSTQIGNSIVTNISSAIVWARFQANTTGCYSVARIQLNTYFPPKSINSTITVCDENLDGVYEVNLLDYTQQMVDISNPINTFTFYLTEQDAQNGVNPITNPSNFTAQPFPSQIWVKVQNISECDDIAVVNLVLGTKLSLQNTGPFQLNDVCDINNDGVENVNLTQFQQQIYAGSGAVFTYYPSLADLNAGINAISSPSNYTFNQSSGSVIYVKVSGVSGFCAEKVEIHITLKPVPIFDIPTQYICSYNTLNYTVHVENYTIVNYVWTDPSGMVISTTDTITGIKMLGTYTLTVTAANGCTYTDTFELKYYDVPTIQEVKISGTTATVYATGVEVIEYSIDGVTWQSSNVFHNLPTGVITFYVKYVEGKCVVKQENVILDIKNAITPNGDNMNDKWIVKNLHVFGERMTNVKVFDRYQAVIFEQNTNTQIVWDGTIAGRAIPTSSYWYIITLPDGRTFTGWILVKNNQ</sequence>
<proteinExistence type="predicted"/>
<name>A0A3M7L6Z6_9FLAO</name>
<gene>
    <name evidence="1" type="ORF">D1632_12900</name>
</gene>
<evidence type="ECO:0008006" key="3">
    <source>
        <dbReference type="Google" id="ProtNLM"/>
    </source>
</evidence>
<comment type="caution">
    <text evidence="1">The sequence shown here is derived from an EMBL/GenBank/DDBJ whole genome shotgun (WGS) entry which is preliminary data.</text>
</comment>
<dbReference type="Proteomes" id="UP000267524">
    <property type="component" value="Unassembled WGS sequence"/>
</dbReference>
<dbReference type="RefSeq" id="WP_122547654.1">
    <property type="nucleotide sequence ID" value="NZ_QWIV01000014.1"/>
</dbReference>
<dbReference type="EMBL" id="QWIV01000014">
    <property type="protein sequence ID" value="RMZ58503.1"/>
    <property type="molecule type" value="Genomic_DNA"/>
</dbReference>
<evidence type="ECO:0000313" key="2">
    <source>
        <dbReference type="Proteomes" id="UP000267524"/>
    </source>
</evidence>
<dbReference type="InterPro" id="IPR026341">
    <property type="entry name" value="T9SS_type_B"/>
</dbReference>
<dbReference type="Pfam" id="PF13585">
    <property type="entry name" value="CHU_C"/>
    <property type="match status" value="1"/>
</dbReference>
<accession>A0A3M7L6Z6</accession>
<organism evidence="1 2">
    <name type="scientific">Chryseobacterium nematophagum</name>
    <dbReference type="NCBI Taxonomy" id="2305228"/>
    <lineage>
        <taxon>Bacteria</taxon>
        <taxon>Pseudomonadati</taxon>
        <taxon>Bacteroidota</taxon>
        <taxon>Flavobacteriia</taxon>
        <taxon>Flavobacteriales</taxon>
        <taxon>Weeksellaceae</taxon>
        <taxon>Chryseobacterium group</taxon>
        <taxon>Chryseobacterium</taxon>
    </lineage>
</organism>
<protein>
    <recommendedName>
        <fullName evidence="3">Gliding motility-associated C-terminal domain-containing protein</fullName>
    </recommendedName>
</protein>
<keyword evidence="2" id="KW-1185">Reference proteome</keyword>
<evidence type="ECO:0000313" key="1">
    <source>
        <dbReference type="EMBL" id="RMZ58503.1"/>
    </source>
</evidence>
<reference evidence="1 2" key="1">
    <citation type="submission" date="2018-08" db="EMBL/GenBank/DDBJ databases">
        <title>Chryseobacterium nematophagum: a novel matrix digesting pathogen of nematodes.</title>
        <authorList>
            <person name="Page A."/>
            <person name="Roberts M."/>
            <person name="Felix M.-A."/>
            <person name="Weir W."/>
        </authorList>
    </citation>
    <scope>NUCLEOTIDE SEQUENCE [LARGE SCALE GENOMIC DNA]</scope>
    <source>
        <strain evidence="1 2">JUb275</strain>
    </source>
</reference>